<dbReference type="GO" id="GO:0016853">
    <property type="term" value="F:isomerase activity"/>
    <property type="evidence" value="ECO:0007669"/>
    <property type="project" value="UniProtKB-KW"/>
</dbReference>
<comment type="caution">
    <text evidence="2">The sequence shown here is derived from an EMBL/GenBank/DDBJ whole genome shotgun (WGS) entry which is preliminary data.</text>
</comment>
<dbReference type="Gene3D" id="3.10.450.50">
    <property type="match status" value="1"/>
</dbReference>
<proteinExistence type="predicted"/>
<dbReference type="InterPro" id="IPR037401">
    <property type="entry name" value="SnoaL-like"/>
</dbReference>
<organism evidence="2 3">
    <name type="scientific">Phyllobacterium myrsinacearum</name>
    <dbReference type="NCBI Taxonomy" id="28101"/>
    <lineage>
        <taxon>Bacteria</taxon>
        <taxon>Pseudomonadati</taxon>
        <taxon>Pseudomonadota</taxon>
        <taxon>Alphaproteobacteria</taxon>
        <taxon>Hyphomicrobiales</taxon>
        <taxon>Phyllobacteriaceae</taxon>
        <taxon>Phyllobacterium</taxon>
    </lineage>
</organism>
<name>A0A839EML5_9HYPH</name>
<reference evidence="2 3" key="1">
    <citation type="submission" date="2020-07" db="EMBL/GenBank/DDBJ databases">
        <title>Genomic Encyclopedia of Type Strains, Phase IV (KMG-V): Genome sequencing to study the core and pangenomes of soil and plant-associated prokaryotes.</title>
        <authorList>
            <person name="Whitman W."/>
        </authorList>
    </citation>
    <scope>NUCLEOTIDE SEQUENCE [LARGE SCALE GENOMIC DNA]</scope>
    <source>
        <strain evidence="2 3">AN3</strain>
    </source>
</reference>
<dbReference type="SUPFAM" id="SSF54427">
    <property type="entry name" value="NTF2-like"/>
    <property type="match status" value="1"/>
</dbReference>
<protein>
    <submittedName>
        <fullName evidence="2">Ketosteroid isomerase-like protein</fullName>
    </submittedName>
</protein>
<dbReference type="EMBL" id="JACGXN010000017">
    <property type="protein sequence ID" value="MBA8881823.1"/>
    <property type="molecule type" value="Genomic_DNA"/>
</dbReference>
<dbReference type="AlphaFoldDB" id="A0A839EML5"/>
<dbReference type="InterPro" id="IPR032710">
    <property type="entry name" value="NTF2-like_dom_sf"/>
</dbReference>
<evidence type="ECO:0000313" key="2">
    <source>
        <dbReference type="EMBL" id="MBA8881823.1"/>
    </source>
</evidence>
<dbReference type="Proteomes" id="UP000549052">
    <property type="component" value="Unassembled WGS sequence"/>
</dbReference>
<evidence type="ECO:0000313" key="3">
    <source>
        <dbReference type="Proteomes" id="UP000549052"/>
    </source>
</evidence>
<feature type="domain" description="SnoaL-like" evidence="1">
    <location>
        <begin position="19"/>
        <end position="107"/>
    </location>
</feature>
<evidence type="ECO:0000259" key="1">
    <source>
        <dbReference type="Pfam" id="PF13474"/>
    </source>
</evidence>
<keyword evidence="3" id="KW-1185">Reference proteome</keyword>
<accession>A0A839EML5</accession>
<keyword evidence="2" id="KW-0413">Isomerase</keyword>
<dbReference type="RefSeq" id="WP_182552363.1">
    <property type="nucleotide sequence ID" value="NZ_JACGXN010000017.1"/>
</dbReference>
<gene>
    <name evidence="2" type="ORF">FHW16_005570</name>
</gene>
<dbReference type="Pfam" id="PF13474">
    <property type="entry name" value="SnoaL_3"/>
    <property type="match status" value="1"/>
</dbReference>
<sequence>MNGNSAPLDAIASKENPVTFFSPAGDFQEGADIVSKRYRHDAKTFAAGSKSRLVIHQMAARGDIAWWTGLQIADVKMKGKDKAVSMTLRITETFRFEDGWKLVHRHADMAKEGK</sequence>